<protein>
    <submittedName>
        <fullName evidence="2">Uncharacterized protein</fullName>
    </submittedName>
</protein>
<sequence>MEDVGRVRHGRQSNAHSSAHREFAANAPVGKRGRSRQGTPLVQGPPPVQGAPLVQGTYDAEAGGSRSHTRSRLGRAQVQVPDAEDDYDAGQYLNDDTEWAEEPEHDT</sequence>
<feature type="compositionally biased region" description="Acidic residues" evidence="1">
    <location>
        <begin position="95"/>
        <end position="107"/>
    </location>
</feature>
<keyword evidence="3" id="KW-1185">Reference proteome</keyword>
<evidence type="ECO:0000256" key="1">
    <source>
        <dbReference type="SAM" id="MobiDB-lite"/>
    </source>
</evidence>
<proteinExistence type="predicted"/>
<evidence type="ECO:0000313" key="2">
    <source>
        <dbReference type="EMBL" id="MCI15651.1"/>
    </source>
</evidence>
<name>A0A392PU82_9FABA</name>
<reference evidence="2 3" key="1">
    <citation type="journal article" date="2018" name="Front. Plant Sci.">
        <title>Red Clover (Trifolium pratense) and Zigzag Clover (T. medium) - A Picture of Genomic Similarities and Differences.</title>
        <authorList>
            <person name="Dluhosova J."/>
            <person name="Istvanek J."/>
            <person name="Nedelnik J."/>
            <person name="Repkova J."/>
        </authorList>
    </citation>
    <scope>NUCLEOTIDE SEQUENCE [LARGE SCALE GENOMIC DNA]</scope>
    <source>
        <strain evidence="3">cv. 10/8</strain>
        <tissue evidence="2">Leaf</tissue>
    </source>
</reference>
<comment type="caution">
    <text evidence="2">The sequence shown here is derived from an EMBL/GenBank/DDBJ whole genome shotgun (WGS) entry which is preliminary data.</text>
</comment>
<dbReference type="EMBL" id="LXQA010097410">
    <property type="protein sequence ID" value="MCI15651.1"/>
    <property type="molecule type" value="Genomic_DNA"/>
</dbReference>
<accession>A0A392PU82</accession>
<feature type="region of interest" description="Disordered" evidence="1">
    <location>
        <begin position="1"/>
        <end position="107"/>
    </location>
</feature>
<dbReference type="Proteomes" id="UP000265520">
    <property type="component" value="Unassembled WGS sequence"/>
</dbReference>
<organism evidence="2 3">
    <name type="scientific">Trifolium medium</name>
    <dbReference type="NCBI Taxonomy" id="97028"/>
    <lineage>
        <taxon>Eukaryota</taxon>
        <taxon>Viridiplantae</taxon>
        <taxon>Streptophyta</taxon>
        <taxon>Embryophyta</taxon>
        <taxon>Tracheophyta</taxon>
        <taxon>Spermatophyta</taxon>
        <taxon>Magnoliopsida</taxon>
        <taxon>eudicotyledons</taxon>
        <taxon>Gunneridae</taxon>
        <taxon>Pentapetalae</taxon>
        <taxon>rosids</taxon>
        <taxon>fabids</taxon>
        <taxon>Fabales</taxon>
        <taxon>Fabaceae</taxon>
        <taxon>Papilionoideae</taxon>
        <taxon>50 kb inversion clade</taxon>
        <taxon>NPAAA clade</taxon>
        <taxon>Hologalegina</taxon>
        <taxon>IRL clade</taxon>
        <taxon>Trifolieae</taxon>
        <taxon>Trifolium</taxon>
    </lineage>
</organism>
<evidence type="ECO:0000313" key="3">
    <source>
        <dbReference type="Proteomes" id="UP000265520"/>
    </source>
</evidence>
<dbReference type="AlphaFoldDB" id="A0A392PU82"/>